<dbReference type="AlphaFoldDB" id="A0A939KCE1"/>
<dbReference type="InterPro" id="IPR010998">
    <property type="entry name" value="Integrase_recombinase_N"/>
</dbReference>
<dbReference type="SUPFAM" id="SSF56349">
    <property type="entry name" value="DNA breaking-rejoining enzymes"/>
    <property type="match status" value="1"/>
</dbReference>
<dbReference type="Proteomes" id="UP000664731">
    <property type="component" value="Unassembled WGS sequence"/>
</dbReference>
<dbReference type="InterPro" id="IPR002104">
    <property type="entry name" value="Integrase_catalytic"/>
</dbReference>
<dbReference type="PANTHER" id="PTHR30629">
    <property type="entry name" value="PROPHAGE INTEGRASE"/>
    <property type="match status" value="1"/>
</dbReference>
<dbReference type="PANTHER" id="PTHR30629:SF2">
    <property type="entry name" value="PROPHAGE INTEGRASE INTS-RELATED"/>
    <property type="match status" value="1"/>
</dbReference>
<evidence type="ECO:0000256" key="1">
    <source>
        <dbReference type="ARBA" id="ARBA00008857"/>
    </source>
</evidence>
<keyword evidence="2" id="KW-0229">DNA integration</keyword>
<evidence type="ECO:0000313" key="7">
    <source>
        <dbReference type="Proteomes" id="UP000664731"/>
    </source>
</evidence>
<evidence type="ECO:0000256" key="3">
    <source>
        <dbReference type="ARBA" id="ARBA00023125"/>
    </source>
</evidence>
<protein>
    <submittedName>
        <fullName evidence="6">Tyrosine-type recombinase/integrase</fullName>
    </submittedName>
</protein>
<keyword evidence="4" id="KW-0233">DNA recombination</keyword>
<proteinExistence type="inferred from homology"/>
<keyword evidence="3" id="KW-0238">DNA-binding</keyword>
<dbReference type="InterPro" id="IPR011010">
    <property type="entry name" value="DNA_brk_join_enz"/>
</dbReference>
<dbReference type="RefSeq" id="WP_207575926.1">
    <property type="nucleotide sequence ID" value="NZ_JAFNME010000030.1"/>
</dbReference>
<keyword evidence="7" id="KW-1185">Reference proteome</keyword>
<evidence type="ECO:0000256" key="4">
    <source>
        <dbReference type="ARBA" id="ARBA00023172"/>
    </source>
</evidence>
<name>A0A939KCE1_9BURK</name>
<dbReference type="EMBL" id="JAFNME010000030">
    <property type="protein sequence ID" value="MBO1250532.1"/>
    <property type="molecule type" value="Genomic_DNA"/>
</dbReference>
<gene>
    <name evidence="6" type="ORF">J1777_11955</name>
</gene>
<comment type="caution">
    <text evidence="6">The sequence shown here is derived from an EMBL/GenBank/DDBJ whole genome shotgun (WGS) entry which is preliminary data.</text>
</comment>
<sequence length="425" mass="48100">MPKLTNLLSDRQLKNWMIKGDTVAKSDGDGLTFTLSNAGTASWVLRYRLNGRRKEVTLGNYPDISLSNAREKARALRAAVDASEDVAVQKQTARSRAIAAWSIRDLVNDYREKILRLDSFSKITIQYRTYDLEQVILPRLGAWQVDQVTPIDIVSMLKDAKRTWTITKRLLTTTSQLFDHACGLTLIATNPCFGIKLTALMGPRPPVRRRVMLDESELRTLLPNIDQIGRQNGLAFRILLATCVRGIELVKAKKEHLLLDRGVWWIPNDSVKTRKGFLVPLAPQVVEWFRELLVFADGSSYALPARRHDRLLIHGDTHVGATTLWAAITRAFERGDIDIRHFTPHDTRSTAKGHMRNMGVSREISEIALNHTLKGMEAIYDVREEIPERRDALKKRADFLIACEKGTSAPHQVVVPIREGVQNFV</sequence>
<feature type="domain" description="Tyr recombinase" evidence="5">
    <location>
        <begin position="208"/>
        <end position="398"/>
    </location>
</feature>
<dbReference type="Pfam" id="PF00589">
    <property type="entry name" value="Phage_integrase"/>
    <property type="match status" value="1"/>
</dbReference>
<dbReference type="GO" id="GO:0003677">
    <property type="term" value="F:DNA binding"/>
    <property type="evidence" value="ECO:0007669"/>
    <property type="project" value="UniProtKB-KW"/>
</dbReference>
<dbReference type="InterPro" id="IPR038488">
    <property type="entry name" value="Integrase_DNA-bd_sf"/>
</dbReference>
<evidence type="ECO:0000256" key="2">
    <source>
        <dbReference type="ARBA" id="ARBA00022908"/>
    </source>
</evidence>
<comment type="similarity">
    <text evidence="1">Belongs to the 'phage' integrase family.</text>
</comment>
<dbReference type="Gene3D" id="1.10.443.10">
    <property type="entry name" value="Intergrase catalytic core"/>
    <property type="match status" value="1"/>
</dbReference>
<organism evidence="6 7">
    <name type="scientific">Comamonas denitrificans</name>
    <dbReference type="NCBI Taxonomy" id="117506"/>
    <lineage>
        <taxon>Bacteria</taxon>
        <taxon>Pseudomonadati</taxon>
        <taxon>Pseudomonadota</taxon>
        <taxon>Betaproteobacteria</taxon>
        <taxon>Burkholderiales</taxon>
        <taxon>Comamonadaceae</taxon>
        <taxon>Comamonas</taxon>
    </lineage>
</organism>
<dbReference type="Gene3D" id="1.10.150.130">
    <property type="match status" value="1"/>
</dbReference>
<dbReference type="InterPro" id="IPR013762">
    <property type="entry name" value="Integrase-like_cat_sf"/>
</dbReference>
<dbReference type="InterPro" id="IPR025166">
    <property type="entry name" value="Integrase_DNA_bind_dom"/>
</dbReference>
<evidence type="ECO:0000259" key="5">
    <source>
        <dbReference type="PROSITE" id="PS51898"/>
    </source>
</evidence>
<dbReference type="GO" id="GO:0015074">
    <property type="term" value="P:DNA integration"/>
    <property type="evidence" value="ECO:0007669"/>
    <property type="project" value="UniProtKB-KW"/>
</dbReference>
<dbReference type="Pfam" id="PF13356">
    <property type="entry name" value="Arm-DNA-bind_3"/>
    <property type="match status" value="1"/>
</dbReference>
<dbReference type="PROSITE" id="PS51898">
    <property type="entry name" value="TYR_RECOMBINASE"/>
    <property type="match status" value="1"/>
</dbReference>
<accession>A0A939KCE1</accession>
<reference evidence="6" key="1">
    <citation type="submission" date="2021-03" db="EMBL/GenBank/DDBJ databases">
        <title>Comamonas denitrificans.</title>
        <authorList>
            <person name="Finster K."/>
        </authorList>
    </citation>
    <scope>NUCLEOTIDE SEQUENCE</scope>
    <source>
        <strain evidence="6">MM2021_4</strain>
    </source>
</reference>
<dbReference type="Gene3D" id="3.30.160.390">
    <property type="entry name" value="Integrase, DNA-binding domain"/>
    <property type="match status" value="1"/>
</dbReference>
<dbReference type="GO" id="GO:0006310">
    <property type="term" value="P:DNA recombination"/>
    <property type="evidence" value="ECO:0007669"/>
    <property type="project" value="UniProtKB-KW"/>
</dbReference>
<evidence type="ECO:0000313" key="6">
    <source>
        <dbReference type="EMBL" id="MBO1250532.1"/>
    </source>
</evidence>
<dbReference type="InterPro" id="IPR050808">
    <property type="entry name" value="Phage_Integrase"/>
</dbReference>